<feature type="transmembrane region" description="Helical" evidence="1">
    <location>
        <begin position="398"/>
        <end position="415"/>
    </location>
</feature>
<dbReference type="Pfam" id="PF19528">
    <property type="entry name" value="DUF6056"/>
    <property type="match status" value="1"/>
</dbReference>
<evidence type="ECO:0000313" key="2">
    <source>
        <dbReference type="EMBL" id="HJD29073.1"/>
    </source>
</evidence>
<feature type="transmembrane region" description="Helical" evidence="1">
    <location>
        <begin position="217"/>
        <end position="235"/>
    </location>
</feature>
<reference evidence="2" key="2">
    <citation type="submission" date="2021-04" db="EMBL/GenBank/DDBJ databases">
        <authorList>
            <person name="Gilroy R."/>
        </authorList>
    </citation>
    <scope>NUCLEOTIDE SEQUENCE</scope>
    <source>
        <strain evidence="2">ChiBcec6-4105</strain>
    </source>
</reference>
<evidence type="ECO:0000313" key="3">
    <source>
        <dbReference type="Proteomes" id="UP000823892"/>
    </source>
</evidence>
<protein>
    <submittedName>
        <fullName evidence="2">Uncharacterized protein</fullName>
    </submittedName>
</protein>
<gene>
    <name evidence="2" type="ORF">H9914_08805</name>
</gene>
<accession>A0A9D2QW06</accession>
<reference evidence="2" key="1">
    <citation type="journal article" date="2021" name="PeerJ">
        <title>Extensive microbial diversity within the chicken gut microbiome revealed by metagenomics and culture.</title>
        <authorList>
            <person name="Gilroy R."/>
            <person name="Ravi A."/>
            <person name="Getino M."/>
            <person name="Pursley I."/>
            <person name="Horton D.L."/>
            <person name="Alikhan N.F."/>
            <person name="Baker D."/>
            <person name="Gharbi K."/>
            <person name="Hall N."/>
            <person name="Watson M."/>
            <person name="Adriaenssens E.M."/>
            <person name="Foster-Nyarko E."/>
            <person name="Jarju S."/>
            <person name="Secka A."/>
            <person name="Antonio M."/>
            <person name="Oren A."/>
            <person name="Chaudhuri R.R."/>
            <person name="La Ragione R."/>
            <person name="Hildebrand F."/>
            <person name="Pallen M.J."/>
        </authorList>
    </citation>
    <scope>NUCLEOTIDE SEQUENCE</scope>
    <source>
        <strain evidence="2">ChiBcec6-4105</strain>
    </source>
</reference>
<dbReference type="InterPro" id="IPR045691">
    <property type="entry name" value="DUF6056"/>
</dbReference>
<feature type="transmembrane region" description="Helical" evidence="1">
    <location>
        <begin position="374"/>
        <end position="392"/>
    </location>
</feature>
<feature type="transmembrane region" description="Helical" evidence="1">
    <location>
        <begin position="114"/>
        <end position="131"/>
    </location>
</feature>
<dbReference type="AlphaFoldDB" id="A0A9D2QW06"/>
<feature type="transmembrane region" description="Helical" evidence="1">
    <location>
        <begin position="276"/>
        <end position="296"/>
    </location>
</feature>
<dbReference type="Proteomes" id="UP000823892">
    <property type="component" value="Unassembled WGS sequence"/>
</dbReference>
<feature type="transmembrane region" description="Helical" evidence="1">
    <location>
        <begin position="427"/>
        <end position="446"/>
    </location>
</feature>
<name>A0A9D2QW06_9FIRM</name>
<keyword evidence="1" id="KW-0812">Transmembrane</keyword>
<feature type="transmembrane region" description="Helical" evidence="1">
    <location>
        <begin position="342"/>
        <end position="362"/>
    </location>
</feature>
<feature type="transmembrane region" description="Helical" evidence="1">
    <location>
        <begin position="137"/>
        <end position="158"/>
    </location>
</feature>
<dbReference type="EMBL" id="DWUY01000195">
    <property type="protein sequence ID" value="HJD29073.1"/>
    <property type="molecule type" value="Genomic_DNA"/>
</dbReference>
<proteinExistence type="predicted"/>
<evidence type="ECO:0000256" key="1">
    <source>
        <dbReference type="SAM" id="Phobius"/>
    </source>
</evidence>
<feature type="transmembrane region" description="Helical" evidence="1">
    <location>
        <begin position="86"/>
        <end position="107"/>
    </location>
</feature>
<feature type="transmembrane region" description="Helical" evidence="1">
    <location>
        <begin position="303"/>
        <end position="322"/>
    </location>
</feature>
<keyword evidence="1" id="KW-0472">Membrane</keyword>
<keyword evidence="1" id="KW-1133">Transmembrane helix</keyword>
<sequence length="448" mass="50699">MNISNTRSHSNNEKFLFILPFIILFLSMLVIHMNMQLGTGDDVIFLSYSQESGFSLIQWLQTRYATWSSRTLIEALIILMVNLPSVVWRIADTVVIVISVAALTKLLMRRKYRIYYSAFFCLLFLMLPYRYMSIAGWIATTLNYMWPLTAGLIALYPIRKIYEGRPIKPAEGILYCACLIFACNSEQMAVVLLLAYAGAAVYFSYKNHSPFALFRNCKYLLLQLIFVICSFIYIFTCPGNSVRIQAESDMWLPEFMDLTFWDKASHGISITIDTMFFLQDFVLLAMVAILFILICEKSKKRRWHALSALPVIACVIGLAVFFRTEFSGSPDAGETLPQTDIIQQLPLIAVCAVIIIEFYILFGLTEGFALSSGMFIAALATQAMLGFSPTIFASGKRTSWIMCYLFIACIGILLSKWNFNSRRLTRFLCTALSLCGLIGLGINFLTCI</sequence>
<organism evidence="2 3">
    <name type="scientific">Candidatus Blautia avicola</name>
    <dbReference type="NCBI Taxonomy" id="2838483"/>
    <lineage>
        <taxon>Bacteria</taxon>
        <taxon>Bacillati</taxon>
        <taxon>Bacillota</taxon>
        <taxon>Clostridia</taxon>
        <taxon>Lachnospirales</taxon>
        <taxon>Lachnospiraceae</taxon>
        <taxon>Blautia</taxon>
    </lineage>
</organism>
<comment type="caution">
    <text evidence="2">The sequence shown here is derived from an EMBL/GenBank/DDBJ whole genome shotgun (WGS) entry which is preliminary data.</text>
</comment>
<feature type="transmembrane region" description="Helical" evidence="1">
    <location>
        <begin position="15"/>
        <end position="33"/>
    </location>
</feature>